<gene>
    <name evidence="1" type="ORF">S01H1_44773</name>
</gene>
<proteinExistence type="predicted"/>
<dbReference type="EMBL" id="BARS01028574">
    <property type="protein sequence ID" value="GAG10075.1"/>
    <property type="molecule type" value="Genomic_DNA"/>
</dbReference>
<protein>
    <recommendedName>
        <fullName evidence="2">Holliday junction resolvase RuvC</fullName>
    </recommendedName>
</protein>
<accession>X0UWF5</accession>
<evidence type="ECO:0008006" key="2">
    <source>
        <dbReference type="Google" id="ProtNLM"/>
    </source>
</evidence>
<evidence type="ECO:0000313" key="1">
    <source>
        <dbReference type="EMBL" id="GAG10075.1"/>
    </source>
</evidence>
<comment type="caution">
    <text evidence="1">The sequence shown here is derived from an EMBL/GenBank/DDBJ whole genome shotgun (WGS) entry which is preliminary data.</text>
</comment>
<dbReference type="AlphaFoldDB" id="X0UWF5"/>
<name>X0UWF5_9ZZZZ</name>
<reference evidence="1" key="1">
    <citation type="journal article" date="2014" name="Front. Microbiol.">
        <title>High frequency of phylogenetically diverse reductive dehalogenase-homologous genes in deep subseafloor sedimentary metagenomes.</title>
        <authorList>
            <person name="Kawai M."/>
            <person name="Futagami T."/>
            <person name="Toyoda A."/>
            <person name="Takaki Y."/>
            <person name="Nishi S."/>
            <person name="Hori S."/>
            <person name="Arai W."/>
            <person name="Tsubouchi T."/>
            <person name="Morono Y."/>
            <person name="Uchiyama I."/>
            <person name="Ito T."/>
            <person name="Fujiyama A."/>
            <person name="Inagaki F."/>
            <person name="Takami H."/>
        </authorList>
    </citation>
    <scope>NUCLEOTIDE SEQUENCE</scope>
    <source>
        <strain evidence="1">Expedition CK06-06</strain>
    </source>
</reference>
<sequence>MQNKIINLKERGTWPRVLTGDPGIGGTGWAYWLEIARPCEPSLPLLSDAKTTSKTGFEAVEILWNWFDGLVDVLRPETVVMEFPKLWSSSGVSQGSAAKGDLFKLTYLIGGYGRIVSERTRKPMVLISPAGWKGQLPKKVVDARIKLAIGKKYRNHESDAVGLGLSLQGALL</sequence>
<organism evidence="1">
    <name type="scientific">marine sediment metagenome</name>
    <dbReference type="NCBI Taxonomy" id="412755"/>
    <lineage>
        <taxon>unclassified sequences</taxon>
        <taxon>metagenomes</taxon>
        <taxon>ecological metagenomes</taxon>
    </lineage>
</organism>